<dbReference type="AlphaFoldDB" id="A0A9X5CHS9"/>
<keyword evidence="2" id="KW-1133">Transmembrane helix</keyword>
<dbReference type="EMBL" id="JAAGNA010000306">
    <property type="protein sequence ID" value="NEC48690.1"/>
    <property type="molecule type" value="Genomic_DNA"/>
</dbReference>
<keyword evidence="2" id="KW-0812">Transmembrane</keyword>
<reference evidence="3 4" key="1">
    <citation type="submission" date="2020-01" db="EMBL/GenBank/DDBJ databases">
        <title>Insect and environment-associated Actinomycetes.</title>
        <authorList>
            <person name="Currrie C."/>
            <person name="Chevrette M."/>
            <person name="Carlson C."/>
            <person name="Stubbendieck R."/>
            <person name="Wendt-Pienkowski E."/>
        </authorList>
    </citation>
    <scope>NUCLEOTIDE SEQUENCE [LARGE SCALE GENOMIC DNA]</scope>
    <source>
        <strain evidence="3 4">SID8189</strain>
    </source>
</reference>
<accession>A0A9X5CHS9</accession>
<dbReference type="RefSeq" id="WP_163087585.1">
    <property type="nucleotide sequence ID" value="NZ_JAAGNA010000306.1"/>
</dbReference>
<proteinExistence type="predicted"/>
<name>A0A9X5CHS9_9ACTN</name>
<gene>
    <name evidence="3" type="ORF">G3I18_08865</name>
</gene>
<protein>
    <submittedName>
        <fullName evidence="3">Uncharacterized protein</fullName>
    </submittedName>
</protein>
<evidence type="ECO:0000256" key="2">
    <source>
        <dbReference type="SAM" id="Phobius"/>
    </source>
</evidence>
<sequence>MATVTGTPTTQQNRTRNRLILGAVAGAAVAALAAGGAYWWQDRNEPSQASAEDCRLAQHIVTEGAEIAAGPAPEAEKWWKETGDERRATMDDGYLGAKISRYEGWALQTAKNSAEAPPAKDVKSLQEDARGHCADSGVTLTLPPLGS</sequence>
<evidence type="ECO:0000313" key="4">
    <source>
        <dbReference type="Proteomes" id="UP000471745"/>
    </source>
</evidence>
<keyword evidence="2" id="KW-0472">Membrane</keyword>
<organism evidence="3 4">
    <name type="scientific">Actinospica acidiphila</name>
    <dbReference type="NCBI Taxonomy" id="304899"/>
    <lineage>
        <taxon>Bacteria</taxon>
        <taxon>Bacillati</taxon>
        <taxon>Actinomycetota</taxon>
        <taxon>Actinomycetes</taxon>
        <taxon>Catenulisporales</taxon>
        <taxon>Actinospicaceae</taxon>
        <taxon>Actinospica</taxon>
    </lineage>
</organism>
<feature type="transmembrane region" description="Helical" evidence="2">
    <location>
        <begin position="19"/>
        <end position="40"/>
    </location>
</feature>
<feature type="compositionally biased region" description="Basic and acidic residues" evidence="1">
    <location>
        <begin position="118"/>
        <end position="133"/>
    </location>
</feature>
<evidence type="ECO:0000256" key="1">
    <source>
        <dbReference type="SAM" id="MobiDB-lite"/>
    </source>
</evidence>
<keyword evidence="4" id="KW-1185">Reference proteome</keyword>
<feature type="region of interest" description="Disordered" evidence="1">
    <location>
        <begin position="110"/>
        <end position="147"/>
    </location>
</feature>
<evidence type="ECO:0000313" key="3">
    <source>
        <dbReference type="EMBL" id="NEC48690.1"/>
    </source>
</evidence>
<comment type="caution">
    <text evidence="3">The sequence shown here is derived from an EMBL/GenBank/DDBJ whole genome shotgun (WGS) entry which is preliminary data.</text>
</comment>
<dbReference type="Proteomes" id="UP000471745">
    <property type="component" value="Unassembled WGS sequence"/>
</dbReference>